<organism evidence="2">
    <name type="scientific">Spongospora subterranea</name>
    <dbReference type="NCBI Taxonomy" id="70186"/>
    <lineage>
        <taxon>Eukaryota</taxon>
        <taxon>Sar</taxon>
        <taxon>Rhizaria</taxon>
        <taxon>Endomyxa</taxon>
        <taxon>Phytomyxea</taxon>
        <taxon>Plasmodiophorida</taxon>
        <taxon>Plasmodiophoridae</taxon>
        <taxon>Spongospora</taxon>
    </lineage>
</organism>
<dbReference type="InterPro" id="IPR038511">
    <property type="entry name" value="TAP42/TAP46-like_sf"/>
</dbReference>
<dbReference type="Gene3D" id="1.25.40.540">
    <property type="entry name" value="TAP42-like family"/>
    <property type="match status" value="1"/>
</dbReference>
<dbReference type="GO" id="GO:0009966">
    <property type="term" value="P:regulation of signal transduction"/>
    <property type="evidence" value="ECO:0007669"/>
    <property type="project" value="InterPro"/>
</dbReference>
<reference evidence="2" key="1">
    <citation type="submission" date="2015-04" db="EMBL/GenBank/DDBJ databases">
        <title>The genome sequence of the plant pathogenic Rhizarian Plasmodiophora brassicae reveals insights in its biotrophic life cycle and the origin of chitin synthesis.</title>
        <authorList>
            <person name="Schwelm A."/>
            <person name="Fogelqvist J."/>
            <person name="Knaust A."/>
            <person name="Julke S."/>
            <person name="Lilja T."/>
            <person name="Dhandapani V."/>
            <person name="Bonilla-Rosso G."/>
            <person name="Karlsson M."/>
            <person name="Shevchenko A."/>
            <person name="Choi S.R."/>
            <person name="Kim H.G."/>
            <person name="Park J.Y."/>
            <person name="Lim Y.P."/>
            <person name="Ludwig-Muller J."/>
            <person name="Dixelius C."/>
        </authorList>
    </citation>
    <scope>NUCLEOTIDE SEQUENCE</scope>
    <source>
        <tissue evidence="2">Potato root galls</tissue>
    </source>
</reference>
<sequence>SSASRLGMTLSLADLWAEAERTGEWETLANIVESEGLFSDNESLDDIPTSHLKFALAKYFHAMTLLKKHDLQQRKQAIEDCNYILFKLIRQCKLWKIYIPPVIDENDGTATRENKIASLKRKKEIQLRLETVNFIRSKRKQGDDQTDDMEEIERECWVLQLENSVRDAFGAVSLNKKELEMLEHRGLVAADPEKYAQLNAAGEPRRKCDSFRINHDLSVSVLTPSSSTNDCLTRRQRLMSEVFQNRNLPTMSLDEFADQEIAAAKQREQNALNASIRKNESEDDSADEAGTYKKRAWDNWKDENEKGIGNKGYL</sequence>
<feature type="compositionally biased region" description="Basic and acidic residues" evidence="1">
    <location>
        <begin position="295"/>
        <end position="308"/>
    </location>
</feature>
<protein>
    <recommendedName>
        <fullName evidence="3">TAP42-like protein</fullName>
    </recommendedName>
</protein>
<dbReference type="Pfam" id="PF04177">
    <property type="entry name" value="TAP42"/>
    <property type="match status" value="1"/>
</dbReference>
<evidence type="ECO:0000256" key="1">
    <source>
        <dbReference type="SAM" id="MobiDB-lite"/>
    </source>
</evidence>
<dbReference type="PANTHER" id="PTHR10933:SF9">
    <property type="entry name" value="IMMUNOGLOBULIN-BINDING PROTEIN 1"/>
    <property type="match status" value="1"/>
</dbReference>
<evidence type="ECO:0000313" key="2">
    <source>
        <dbReference type="EMBL" id="CRZ10204.1"/>
    </source>
</evidence>
<dbReference type="GO" id="GO:0051721">
    <property type="term" value="F:protein phosphatase 2A binding"/>
    <property type="evidence" value="ECO:0007669"/>
    <property type="project" value="TreeGrafter"/>
</dbReference>
<accession>A0A0H5RN87</accession>
<dbReference type="EMBL" id="HACM01009762">
    <property type="protein sequence ID" value="CRZ10204.1"/>
    <property type="molecule type" value="Transcribed_RNA"/>
</dbReference>
<dbReference type="GO" id="GO:0035303">
    <property type="term" value="P:regulation of dephosphorylation"/>
    <property type="evidence" value="ECO:0007669"/>
    <property type="project" value="TreeGrafter"/>
</dbReference>
<dbReference type="PANTHER" id="PTHR10933">
    <property type="entry name" value="IMMUNOGLOBULIN-BINDING PROTEIN 1"/>
    <property type="match status" value="1"/>
</dbReference>
<dbReference type="GO" id="GO:0005829">
    <property type="term" value="C:cytosol"/>
    <property type="evidence" value="ECO:0007669"/>
    <property type="project" value="TreeGrafter"/>
</dbReference>
<feature type="region of interest" description="Disordered" evidence="1">
    <location>
        <begin position="272"/>
        <end position="314"/>
    </location>
</feature>
<dbReference type="AlphaFoldDB" id="A0A0H5RN87"/>
<name>A0A0H5RN87_9EUKA</name>
<proteinExistence type="predicted"/>
<dbReference type="InterPro" id="IPR007304">
    <property type="entry name" value="TAP46-like"/>
</dbReference>
<evidence type="ECO:0008006" key="3">
    <source>
        <dbReference type="Google" id="ProtNLM"/>
    </source>
</evidence>
<feature type="non-terminal residue" evidence="2">
    <location>
        <position position="1"/>
    </location>
</feature>